<dbReference type="InterPro" id="IPR009091">
    <property type="entry name" value="RCC1/BLIP-II"/>
</dbReference>
<keyword evidence="1" id="KW-0677">Repeat</keyword>
<dbReference type="PANTHER" id="PTHR22870">
    <property type="entry name" value="REGULATOR OF CHROMOSOME CONDENSATION"/>
    <property type="match status" value="1"/>
</dbReference>
<dbReference type="InterPro" id="IPR000408">
    <property type="entry name" value="Reg_chr_condens"/>
</dbReference>
<evidence type="ECO:0000256" key="2">
    <source>
        <dbReference type="PROSITE-ProRule" id="PRU00235"/>
    </source>
</evidence>
<dbReference type="Pfam" id="PF00415">
    <property type="entry name" value="RCC1"/>
    <property type="match status" value="2"/>
</dbReference>
<dbReference type="InterPro" id="IPR051210">
    <property type="entry name" value="Ub_ligase/GEF_domain"/>
</dbReference>
<dbReference type="EMBL" id="QEFC01003132">
    <property type="protein sequence ID" value="KAE9449739.1"/>
    <property type="molecule type" value="Genomic_DNA"/>
</dbReference>
<reference evidence="3 4" key="1">
    <citation type="journal article" date="2019" name="Genome Biol. Evol.">
        <title>The Rhododendron genome and chromosomal organization provide insight into shared whole-genome duplications across the heath family (Ericaceae).</title>
        <authorList>
            <person name="Soza V.L."/>
            <person name="Lindsley D."/>
            <person name="Waalkes A."/>
            <person name="Ramage E."/>
            <person name="Patwardhan R.P."/>
            <person name="Burton J.N."/>
            <person name="Adey A."/>
            <person name="Kumar A."/>
            <person name="Qiu R."/>
            <person name="Shendure J."/>
            <person name="Hall B."/>
        </authorList>
    </citation>
    <scope>NUCLEOTIDE SEQUENCE [LARGE SCALE GENOMIC DNA]</scope>
    <source>
        <strain evidence="3">RSF 1966-606</strain>
    </source>
</reference>
<dbReference type="PROSITE" id="PS50012">
    <property type="entry name" value="RCC1_3"/>
    <property type="match status" value="1"/>
</dbReference>
<keyword evidence="4" id="KW-1185">Reference proteome</keyword>
<feature type="repeat" description="RCC1" evidence="2">
    <location>
        <begin position="187"/>
        <end position="247"/>
    </location>
</feature>
<protein>
    <submittedName>
        <fullName evidence="3">Uncharacterized protein</fullName>
    </submittedName>
</protein>
<name>A0A6A4L3D6_9ERIC</name>
<organism evidence="3 4">
    <name type="scientific">Rhododendron williamsianum</name>
    <dbReference type="NCBI Taxonomy" id="262921"/>
    <lineage>
        <taxon>Eukaryota</taxon>
        <taxon>Viridiplantae</taxon>
        <taxon>Streptophyta</taxon>
        <taxon>Embryophyta</taxon>
        <taxon>Tracheophyta</taxon>
        <taxon>Spermatophyta</taxon>
        <taxon>Magnoliopsida</taxon>
        <taxon>eudicotyledons</taxon>
        <taxon>Gunneridae</taxon>
        <taxon>Pentapetalae</taxon>
        <taxon>asterids</taxon>
        <taxon>Ericales</taxon>
        <taxon>Ericaceae</taxon>
        <taxon>Ericoideae</taxon>
        <taxon>Rhodoreae</taxon>
        <taxon>Rhododendron</taxon>
    </lineage>
</organism>
<gene>
    <name evidence="3" type="ORF">C3L33_18370</name>
</gene>
<evidence type="ECO:0000313" key="4">
    <source>
        <dbReference type="Proteomes" id="UP000428333"/>
    </source>
</evidence>
<dbReference type="PROSITE" id="PS00626">
    <property type="entry name" value="RCC1_2"/>
    <property type="match status" value="1"/>
</dbReference>
<dbReference type="Gene3D" id="2.130.10.30">
    <property type="entry name" value="Regulator of chromosome condensation 1/beta-lactamase-inhibitor protein II"/>
    <property type="match status" value="2"/>
</dbReference>
<accession>A0A6A4L3D6</accession>
<comment type="caution">
    <text evidence="3">The sequence shown here is derived from an EMBL/GenBank/DDBJ whole genome shotgun (WGS) entry which is preliminary data.</text>
</comment>
<dbReference type="PANTHER" id="PTHR22870:SF395">
    <property type="entry name" value="UVB-RESISTANCE PROTEIN UVR8-RELATED"/>
    <property type="match status" value="1"/>
</dbReference>
<evidence type="ECO:0000256" key="1">
    <source>
        <dbReference type="ARBA" id="ARBA00022737"/>
    </source>
</evidence>
<proteinExistence type="predicted"/>
<dbReference type="AlphaFoldDB" id="A0A6A4L3D6"/>
<evidence type="ECO:0000313" key="3">
    <source>
        <dbReference type="EMBL" id="KAE9449739.1"/>
    </source>
</evidence>
<sequence length="423" mass="46034">MDCCFQGCRRLSPATVQLLEMCFVLVSYLPCSAGSIIGSIATLCLPSLSQRLCLCAFDLRPLMKSQLPVKSRASFLIAGEEEAAKEGVEGRFTCGGRTQTDSLALEKVTKHHIGGRSSDSGRFSNDAKAKLNRGPLLRKPKMNCSCTFCTEAEKVVFVPTKVESLTGVAIKMVALGSEHSLAVTDKGEALSWGGGESGRLGHGHEPSMLGFLRSASEFTPRLIKKLEGFKIKSIAAGMLHSACIDENGSVFVFGERQWINWRWRTIHMGSNENGCLGTGYLLITTSQKVQMDNLFLLVHFLLSAVQMSVFSRKSSRSILETCCLPGSERLYPVAGSIQQLSLICLGSGDKLVIIADMQKDRFMHGAGEVLMERFLRRHSPGGQLGQGNDVDYITPTRVIFGRNVKALQVSCGFNHTGAILESI</sequence>
<dbReference type="OrthoDB" id="8068875at2759"/>
<feature type="non-terminal residue" evidence="3">
    <location>
        <position position="1"/>
    </location>
</feature>
<dbReference type="SUPFAM" id="SSF50985">
    <property type="entry name" value="RCC1/BLIP-II"/>
    <property type="match status" value="2"/>
</dbReference>
<dbReference type="Proteomes" id="UP000428333">
    <property type="component" value="Linkage Group LG11"/>
</dbReference>